<dbReference type="PANTHER" id="PTHR10938">
    <property type="entry name" value="TRANSLATION INITIATION FACTOR IF-3"/>
    <property type="match status" value="1"/>
</dbReference>
<keyword evidence="4" id="KW-0963">Cytoplasm</keyword>
<dbReference type="NCBIfam" id="TIGR00168">
    <property type="entry name" value="infC"/>
    <property type="match status" value="1"/>
</dbReference>
<proteinExistence type="inferred from homology"/>
<keyword evidence="2 4" id="KW-0396">Initiation factor</keyword>
<gene>
    <name evidence="4" type="primary">infC</name>
    <name evidence="9" type="ORF">AOQ71_24450</name>
</gene>
<accession>A0A0R3DB87</accession>
<evidence type="ECO:0000313" key="9">
    <source>
        <dbReference type="EMBL" id="KRQ07274.1"/>
    </source>
</evidence>
<dbReference type="SUPFAM" id="SSF55200">
    <property type="entry name" value="Translation initiation factor IF3, C-terminal domain"/>
    <property type="match status" value="1"/>
</dbReference>
<dbReference type="OrthoDB" id="9806014at2"/>
<dbReference type="InterPro" id="IPR019814">
    <property type="entry name" value="Translation_initiation_fac_3_N"/>
</dbReference>
<dbReference type="HAMAP" id="MF_00080">
    <property type="entry name" value="IF_3"/>
    <property type="match status" value="1"/>
</dbReference>
<name>A0A0R3DB87_9BRAD</name>
<feature type="domain" description="Translation initiation factor 3 N-terminal" evidence="8">
    <location>
        <begin position="39"/>
        <end position="108"/>
    </location>
</feature>
<keyword evidence="3 4" id="KW-0648">Protein biosynthesis</keyword>
<dbReference type="EMBL" id="LJYG01000099">
    <property type="protein sequence ID" value="KRQ07274.1"/>
    <property type="molecule type" value="Genomic_DNA"/>
</dbReference>
<dbReference type="GO" id="GO:0016020">
    <property type="term" value="C:membrane"/>
    <property type="evidence" value="ECO:0007669"/>
    <property type="project" value="TreeGrafter"/>
</dbReference>
<evidence type="ECO:0000256" key="5">
    <source>
        <dbReference type="NCBIfam" id="TIGR00168"/>
    </source>
</evidence>
<evidence type="ECO:0000256" key="6">
    <source>
        <dbReference type="SAM" id="MobiDB-lite"/>
    </source>
</evidence>
<comment type="subunit">
    <text evidence="4">Monomer.</text>
</comment>
<evidence type="ECO:0000256" key="2">
    <source>
        <dbReference type="ARBA" id="ARBA00022540"/>
    </source>
</evidence>
<dbReference type="Gene3D" id="3.10.20.80">
    <property type="entry name" value="Translation initiation factor 3 (IF-3), N-terminal domain"/>
    <property type="match status" value="1"/>
</dbReference>
<dbReference type="GO" id="GO:0032790">
    <property type="term" value="P:ribosome disassembly"/>
    <property type="evidence" value="ECO:0007669"/>
    <property type="project" value="TreeGrafter"/>
</dbReference>
<evidence type="ECO:0000256" key="4">
    <source>
        <dbReference type="HAMAP-Rule" id="MF_00080"/>
    </source>
</evidence>
<dbReference type="SUPFAM" id="SSF54364">
    <property type="entry name" value="Translation initiation factor IF3, N-terminal domain"/>
    <property type="match status" value="1"/>
</dbReference>
<dbReference type="FunFam" id="3.30.110.10:FF:000001">
    <property type="entry name" value="Translation initiation factor IF-3"/>
    <property type="match status" value="1"/>
</dbReference>
<comment type="subcellular location">
    <subcellularLocation>
        <location evidence="4">Cytoplasm</location>
    </subcellularLocation>
</comment>
<dbReference type="Gene3D" id="3.30.110.10">
    <property type="entry name" value="Translation initiation factor 3 (IF-3), C-terminal domain"/>
    <property type="match status" value="1"/>
</dbReference>
<dbReference type="GO" id="GO:0003743">
    <property type="term" value="F:translation initiation factor activity"/>
    <property type="evidence" value="ECO:0007669"/>
    <property type="project" value="UniProtKB-UniRule"/>
</dbReference>
<dbReference type="STRING" id="989370.AOQ71_24450"/>
<comment type="similarity">
    <text evidence="1 4">Belongs to the IF-3 family.</text>
</comment>
<evidence type="ECO:0000313" key="10">
    <source>
        <dbReference type="Proteomes" id="UP000051936"/>
    </source>
</evidence>
<dbReference type="Proteomes" id="UP000051936">
    <property type="component" value="Unassembled WGS sequence"/>
</dbReference>
<dbReference type="Pfam" id="PF05198">
    <property type="entry name" value="IF3_N"/>
    <property type="match status" value="1"/>
</dbReference>
<protein>
    <recommendedName>
        <fullName evidence="4 5">Translation initiation factor IF-3</fullName>
    </recommendedName>
</protein>
<dbReference type="PANTHER" id="PTHR10938:SF0">
    <property type="entry name" value="TRANSLATION INITIATION FACTOR IF-3, MITOCHONDRIAL"/>
    <property type="match status" value="1"/>
</dbReference>
<comment type="caution">
    <text evidence="9">The sequence shown here is derived from an EMBL/GenBank/DDBJ whole genome shotgun (WGS) entry which is preliminary data.</text>
</comment>
<evidence type="ECO:0000256" key="1">
    <source>
        <dbReference type="ARBA" id="ARBA00005439"/>
    </source>
</evidence>
<dbReference type="InterPro" id="IPR036788">
    <property type="entry name" value="T_IF-3_C_sf"/>
</dbReference>
<evidence type="ECO:0000256" key="3">
    <source>
        <dbReference type="ARBA" id="ARBA00022917"/>
    </source>
</evidence>
<sequence>MPASASSFKIAASFHNFGEPPIRRPNRAPAPASKDGPRINDDIRNAQIQLIDQNGDNKGTVETMMAVKMAQEAGMDLVEISPNTSPPVCKIMDYGKYKYSAQKKAAEARKRQKTVEIKEIKLRPMIDDHDYDVKMRAMLRFFEEGDKVKITLRYRGREMAHQEIGTKLLDKIKTDVAELAKVEQDARFEGRQVVMVLAPR</sequence>
<evidence type="ECO:0000259" key="7">
    <source>
        <dbReference type="Pfam" id="PF00707"/>
    </source>
</evidence>
<dbReference type="InterPro" id="IPR001288">
    <property type="entry name" value="Translation_initiation_fac_3"/>
</dbReference>
<organism evidence="9 10">
    <name type="scientific">Bradyrhizobium manausense</name>
    <dbReference type="NCBI Taxonomy" id="989370"/>
    <lineage>
        <taxon>Bacteria</taxon>
        <taxon>Pseudomonadati</taxon>
        <taxon>Pseudomonadota</taxon>
        <taxon>Alphaproteobacteria</taxon>
        <taxon>Hyphomicrobiales</taxon>
        <taxon>Nitrobacteraceae</taxon>
        <taxon>Bradyrhizobium</taxon>
    </lineage>
</organism>
<dbReference type="Pfam" id="PF00707">
    <property type="entry name" value="IF3_C"/>
    <property type="match status" value="1"/>
</dbReference>
<feature type="region of interest" description="Disordered" evidence="6">
    <location>
        <begin position="15"/>
        <end position="39"/>
    </location>
</feature>
<dbReference type="InterPro" id="IPR036787">
    <property type="entry name" value="T_IF-3_N_sf"/>
</dbReference>
<dbReference type="GO" id="GO:0043022">
    <property type="term" value="F:ribosome binding"/>
    <property type="evidence" value="ECO:0007669"/>
    <property type="project" value="TreeGrafter"/>
</dbReference>
<reference evidence="9 10" key="1">
    <citation type="submission" date="2015-09" db="EMBL/GenBank/DDBJ databases">
        <title>Draft Genome Sequence of Bradyrhizobium manausense Strain BR 3351T, a Novel Symbiotic Nitrogen-Fixing Alphaproteobacterium Isolated from Brazilian Amazon Rain Forest.</title>
        <authorList>
            <person name="De Araujo J.L."/>
            <person name="Zilli J.E."/>
        </authorList>
    </citation>
    <scope>NUCLEOTIDE SEQUENCE [LARGE SCALE GENOMIC DNA]</scope>
    <source>
        <strain evidence="9 10">BR3351</strain>
    </source>
</reference>
<evidence type="ECO:0000259" key="8">
    <source>
        <dbReference type="Pfam" id="PF05198"/>
    </source>
</evidence>
<dbReference type="AlphaFoldDB" id="A0A0R3DB87"/>
<keyword evidence="10" id="KW-1185">Reference proteome</keyword>
<dbReference type="GO" id="GO:0005829">
    <property type="term" value="C:cytosol"/>
    <property type="evidence" value="ECO:0007669"/>
    <property type="project" value="TreeGrafter"/>
</dbReference>
<feature type="domain" description="Translation initiation factor 3 C-terminal" evidence="7">
    <location>
        <begin position="115"/>
        <end position="199"/>
    </location>
</feature>
<comment type="function">
    <text evidence="4">IF-3 binds to the 30S ribosomal subunit and shifts the equilibrium between 70S ribosomes and their 50S and 30S subunits in favor of the free subunits, thus enhancing the availability of 30S subunits on which protein synthesis initiation begins.</text>
</comment>
<dbReference type="InterPro" id="IPR019815">
    <property type="entry name" value="Translation_initiation_fac_3_C"/>
</dbReference>